<gene>
    <name evidence="4" type="ORF">SOIL9_64450</name>
</gene>
<dbReference type="Gene3D" id="3.30.360.10">
    <property type="entry name" value="Dihydrodipicolinate Reductase, domain 2"/>
    <property type="match status" value="1"/>
</dbReference>
<sequence length="419" mass="46357">MSATRRQFLATSALTLSAASYSRAADKPNEKVRLAVMGLRTRGKQLAPGFASVPGVEISHVVDPDPAMVKPVLDALKNPESPPKVETDIRKVLEDKSVTAVVVSAPDHWHALATIWAAERGKHVYVEKPVSHDLLEGRRMVQAARKYKVVIQAGTQRRSSTNVAAAREFIKTGKLGKVPFARTWIAGSRKPIGKKADEAAPPKGVDYDLFLGPAPARPFNANRFHYNWHWFWELGTGELGNNGIHGLDQIRNVLGLDAPTRISSMGGKYVFDDDQETPDTQTATFEFPGCTVVWEHRVWEKNGPEKMSYGVILHGEKGTLLFDNNGWHVRDGDETKEPSGPDMLKAHQKNFIDAVRGNAQPNADIEEGHKSTRLCHLGNIAFRTSKVLKFDAQTETTDSPEANKLLGREYRKGFELPTV</sequence>
<dbReference type="SUPFAM" id="SSF55347">
    <property type="entry name" value="Glyceraldehyde-3-phosphate dehydrogenase-like, C-terminal domain"/>
    <property type="match status" value="1"/>
</dbReference>
<proteinExistence type="predicted"/>
<keyword evidence="5" id="KW-1185">Reference proteome</keyword>
<accession>A0A6P2CQX2</accession>
<dbReference type="Pfam" id="PF19051">
    <property type="entry name" value="GFO_IDH_MocA_C2"/>
    <property type="match status" value="1"/>
</dbReference>
<dbReference type="InterPro" id="IPR000683">
    <property type="entry name" value="Gfo/Idh/MocA-like_OxRdtase_N"/>
</dbReference>
<dbReference type="GO" id="GO:0000166">
    <property type="term" value="F:nucleotide binding"/>
    <property type="evidence" value="ECO:0007669"/>
    <property type="project" value="InterPro"/>
</dbReference>
<dbReference type="SUPFAM" id="SSF51735">
    <property type="entry name" value="NAD(P)-binding Rossmann-fold domains"/>
    <property type="match status" value="1"/>
</dbReference>
<evidence type="ECO:0000259" key="2">
    <source>
        <dbReference type="Pfam" id="PF01408"/>
    </source>
</evidence>
<name>A0A6P2CQX2_9BACT</name>
<dbReference type="Gene3D" id="3.40.50.720">
    <property type="entry name" value="NAD(P)-binding Rossmann-like Domain"/>
    <property type="match status" value="1"/>
</dbReference>
<dbReference type="Pfam" id="PF01408">
    <property type="entry name" value="GFO_IDH_MocA"/>
    <property type="match status" value="1"/>
</dbReference>
<evidence type="ECO:0000259" key="3">
    <source>
        <dbReference type="Pfam" id="PF19051"/>
    </source>
</evidence>
<feature type="chain" id="PRO_5026816025" description="Gfo/Idh/MocA-like oxidoreductase N-terminal domain-containing protein" evidence="1">
    <location>
        <begin position="25"/>
        <end position="419"/>
    </location>
</feature>
<dbReference type="AlphaFoldDB" id="A0A6P2CQX2"/>
<dbReference type="RefSeq" id="WP_162666289.1">
    <property type="nucleotide sequence ID" value="NZ_LR593886.1"/>
</dbReference>
<reference evidence="4 5" key="1">
    <citation type="submission" date="2019-05" db="EMBL/GenBank/DDBJ databases">
        <authorList>
            <consortium name="Science for Life Laboratories"/>
        </authorList>
    </citation>
    <scope>NUCLEOTIDE SEQUENCE [LARGE SCALE GENOMIC DNA]</scope>
    <source>
        <strain evidence="4">Soil9</strain>
    </source>
</reference>
<dbReference type="PANTHER" id="PTHR43818">
    <property type="entry name" value="BCDNA.GH03377"/>
    <property type="match status" value="1"/>
</dbReference>
<evidence type="ECO:0008006" key="6">
    <source>
        <dbReference type="Google" id="ProtNLM"/>
    </source>
</evidence>
<evidence type="ECO:0000313" key="5">
    <source>
        <dbReference type="Proteomes" id="UP000464178"/>
    </source>
</evidence>
<dbReference type="PROSITE" id="PS51318">
    <property type="entry name" value="TAT"/>
    <property type="match status" value="1"/>
</dbReference>
<feature type="domain" description="Gfo/Idh/MocA-like oxidoreductase bacterial type C-terminal" evidence="3">
    <location>
        <begin position="198"/>
        <end position="414"/>
    </location>
</feature>
<dbReference type="EMBL" id="LR593886">
    <property type="protein sequence ID" value="VTR91269.1"/>
    <property type="molecule type" value="Genomic_DNA"/>
</dbReference>
<organism evidence="4 5">
    <name type="scientific">Gemmata massiliana</name>
    <dbReference type="NCBI Taxonomy" id="1210884"/>
    <lineage>
        <taxon>Bacteria</taxon>
        <taxon>Pseudomonadati</taxon>
        <taxon>Planctomycetota</taxon>
        <taxon>Planctomycetia</taxon>
        <taxon>Gemmatales</taxon>
        <taxon>Gemmataceae</taxon>
        <taxon>Gemmata</taxon>
    </lineage>
</organism>
<dbReference type="InterPro" id="IPR043906">
    <property type="entry name" value="Gfo/Idh/MocA_OxRdtase_bact_C"/>
</dbReference>
<dbReference type="PANTHER" id="PTHR43818:SF5">
    <property type="entry name" value="OXIDOREDUCTASE FAMILY PROTEIN"/>
    <property type="match status" value="1"/>
</dbReference>
<keyword evidence="1" id="KW-0732">Signal</keyword>
<protein>
    <recommendedName>
        <fullName evidence="6">Gfo/Idh/MocA-like oxidoreductase N-terminal domain-containing protein</fullName>
    </recommendedName>
</protein>
<dbReference type="InterPro" id="IPR050463">
    <property type="entry name" value="Gfo/Idh/MocA_oxidrdct_glycsds"/>
</dbReference>
<evidence type="ECO:0000313" key="4">
    <source>
        <dbReference type="EMBL" id="VTR91269.1"/>
    </source>
</evidence>
<dbReference type="Proteomes" id="UP000464178">
    <property type="component" value="Chromosome"/>
</dbReference>
<evidence type="ECO:0000256" key="1">
    <source>
        <dbReference type="SAM" id="SignalP"/>
    </source>
</evidence>
<feature type="domain" description="Gfo/Idh/MocA-like oxidoreductase N-terminal" evidence="2">
    <location>
        <begin position="33"/>
        <end position="154"/>
    </location>
</feature>
<dbReference type="InterPro" id="IPR006311">
    <property type="entry name" value="TAT_signal"/>
</dbReference>
<dbReference type="KEGG" id="gms:SOIL9_64450"/>
<feature type="signal peptide" evidence="1">
    <location>
        <begin position="1"/>
        <end position="24"/>
    </location>
</feature>
<dbReference type="InterPro" id="IPR036291">
    <property type="entry name" value="NAD(P)-bd_dom_sf"/>
</dbReference>